<dbReference type="PIR" id="I54267">
    <property type="entry name" value="I54267"/>
</dbReference>
<proteinExistence type="evidence at transcript level"/>
<feature type="non-terminal residue" evidence="1">
    <location>
        <position position="32"/>
    </location>
</feature>
<evidence type="ECO:0000313" key="1">
    <source>
        <dbReference type="EMBL" id="AAB25009.1"/>
    </source>
</evidence>
<dbReference type="AlphaFoldDB" id="Q15966"/>
<accession>Q15966</accession>
<keyword evidence="1" id="KW-0808">Transferase</keyword>
<sequence length="32" mass="3601">DLNNILFKCEFLKLSLETSGVLLTSPVKLSMF</sequence>
<organism evidence="1">
    <name type="scientific">Homo sapiens</name>
    <name type="common">Human</name>
    <dbReference type="NCBI Taxonomy" id="9606"/>
    <lineage>
        <taxon>Eukaryota</taxon>
        <taxon>Metazoa</taxon>
        <taxon>Chordata</taxon>
        <taxon>Craniata</taxon>
        <taxon>Vertebrata</taxon>
        <taxon>Euteleostomi</taxon>
        <taxon>Mammalia</taxon>
        <taxon>Eutheria</taxon>
        <taxon>Euarchontoglires</taxon>
        <taxon>Primates</taxon>
        <taxon>Haplorrhini</taxon>
        <taxon>Catarrhini</taxon>
        <taxon>Hominidae</taxon>
        <taxon>Homo</taxon>
    </lineage>
</organism>
<dbReference type="GO" id="GO:0016757">
    <property type="term" value="F:glycosyltransferase activity"/>
    <property type="evidence" value="ECO:0007669"/>
    <property type="project" value="UniProtKB-KW"/>
</dbReference>
<reference evidence="1" key="1">
    <citation type="journal article" date="1992" name="Hum. Genet.">
        <title>Molecular analysis of five independent Japanese mutant genes responsible for hypoxanthine guanine phosphoribosyltransferase (HPRT) deficiency.</title>
        <authorList>
            <person name="Yamada Y."/>
            <person name="Goto H."/>
            <person name="Suzumori K."/>
            <person name="Adachi R."/>
            <person name="Ogasawara N."/>
        </authorList>
    </citation>
    <scope>NUCLEOTIDE SEQUENCE</scope>
</reference>
<protein>
    <submittedName>
        <fullName evidence="1">Hypoxanthine guanine phosphoribosyltransferase</fullName>
    </submittedName>
</protein>
<name>Q15966_HUMAN</name>
<dbReference type="EMBL" id="S53162">
    <property type="protein sequence ID" value="AAB25009.1"/>
    <property type="molecule type" value="mRNA"/>
</dbReference>
<keyword evidence="1" id="KW-0328">Glycosyltransferase</keyword>